<dbReference type="InterPro" id="IPR025736">
    <property type="entry name" value="PucR_C-HTH_dom"/>
</dbReference>
<sequence length="358" mass="41938">MLEQDFLLQAVKCTTIDQITNLIGNFLEQDVFIINDKNILISSNIKNIPQIQTNWLEDKTKKQSFFYQRKEYIRNTINTFSLNTWYLFVAQSKAYPLINDQLNLALKIINSFNERYSANPDQSELNTLFSKLLQNDSNLDTNAFSNLFPDKVICLTAMTNNGSNQQEFIKQMQKLVSPMPITEDSEQNLVTIIEENTLSKISKQLKKLGKEFKHYYFVSEPYQNVARTPDFLELCKQSSEIADKMCTTEVMNSTQKYNIYVILSNIQNIDLLKNTMCTQLLFLRNYDRKNNTDLFETLYEYIESDCKLNTAAEKLHLHRNSLSKRLKKVDDLLSIHYEDPNKTFGLRLSYRIFNFLNI</sequence>
<dbReference type="InterPro" id="IPR051448">
    <property type="entry name" value="CdaR-like_regulators"/>
</dbReference>
<evidence type="ECO:0000313" key="3">
    <source>
        <dbReference type="Proteomes" id="UP001596186"/>
    </source>
</evidence>
<evidence type="ECO:0000313" key="2">
    <source>
        <dbReference type="EMBL" id="MFC6323514.1"/>
    </source>
</evidence>
<comment type="caution">
    <text evidence="2">The sequence shown here is derived from an EMBL/GenBank/DDBJ whole genome shotgun (WGS) entry which is preliminary data.</text>
</comment>
<gene>
    <name evidence="2" type="ORF">ACFP1F_07170</name>
</gene>
<evidence type="ECO:0000259" key="1">
    <source>
        <dbReference type="Pfam" id="PF13556"/>
    </source>
</evidence>
<organism evidence="2 3">
    <name type="scientific">Companilactobacillus baiquanensis</name>
    <dbReference type="NCBI Taxonomy" id="2486005"/>
    <lineage>
        <taxon>Bacteria</taxon>
        <taxon>Bacillati</taxon>
        <taxon>Bacillota</taxon>
        <taxon>Bacilli</taxon>
        <taxon>Lactobacillales</taxon>
        <taxon>Lactobacillaceae</taxon>
        <taxon>Companilactobacillus</taxon>
    </lineage>
</organism>
<accession>A0ABW1UYW1</accession>
<reference evidence="3" key="1">
    <citation type="journal article" date="2019" name="Int. J. Syst. Evol. Microbiol.">
        <title>The Global Catalogue of Microorganisms (GCM) 10K type strain sequencing project: providing services to taxonomists for standard genome sequencing and annotation.</title>
        <authorList>
            <consortium name="The Broad Institute Genomics Platform"/>
            <consortium name="The Broad Institute Genome Sequencing Center for Infectious Disease"/>
            <person name="Wu L."/>
            <person name="Ma J."/>
        </authorList>
    </citation>
    <scope>NUCLEOTIDE SEQUENCE [LARGE SCALE GENOMIC DNA]</scope>
    <source>
        <strain evidence="3">CCM 8895</strain>
    </source>
</reference>
<dbReference type="RefSeq" id="WP_125592451.1">
    <property type="nucleotide sequence ID" value="NZ_JBHSSN010000014.1"/>
</dbReference>
<feature type="domain" description="PucR C-terminal helix-turn-helix" evidence="1">
    <location>
        <begin position="294"/>
        <end position="352"/>
    </location>
</feature>
<name>A0ABW1UYW1_9LACO</name>
<proteinExistence type="predicted"/>
<dbReference type="PANTHER" id="PTHR33744:SF1">
    <property type="entry name" value="DNA-BINDING TRANSCRIPTIONAL ACTIVATOR ADER"/>
    <property type="match status" value="1"/>
</dbReference>
<keyword evidence="3" id="KW-1185">Reference proteome</keyword>
<dbReference type="EMBL" id="JBHSSN010000014">
    <property type="protein sequence ID" value="MFC6323514.1"/>
    <property type="molecule type" value="Genomic_DNA"/>
</dbReference>
<dbReference type="PANTHER" id="PTHR33744">
    <property type="entry name" value="CARBOHYDRATE DIACID REGULATOR"/>
    <property type="match status" value="1"/>
</dbReference>
<dbReference type="Gene3D" id="1.10.10.2840">
    <property type="entry name" value="PucR C-terminal helix-turn-helix domain"/>
    <property type="match status" value="1"/>
</dbReference>
<protein>
    <submittedName>
        <fullName evidence="2">Helix-turn-helix domain-containing protein</fullName>
    </submittedName>
</protein>
<dbReference type="InterPro" id="IPR042070">
    <property type="entry name" value="PucR_C-HTH_sf"/>
</dbReference>
<dbReference type="Pfam" id="PF13556">
    <property type="entry name" value="HTH_30"/>
    <property type="match status" value="1"/>
</dbReference>
<dbReference type="Proteomes" id="UP001596186">
    <property type="component" value="Unassembled WGS sequence"/>
</dbReference>